<feature type="compositionally biased region" description="Low complexity" evidence="1">
    <location>
        <begin position="108"/>
        <end position="131"/>
    </location>
</feature>
<reference evidence="2 3" key="1">
    <citation type="submission" date="2020-04" db="EMBL/GenBank/DDBJ databases">
        <authorList>
            <person name="Hitch T.C.A."/>
            <person name="Wylensek D."/>
            <person name="Clavel T."/>
        </authorList>
    </citation>
    <scope>NUCLEOTIDE SEQUENCE [LARGE SCALE GENOMIC DNA]</scope>
    <source>
        <strain evidence="2 3">PG-130-P53-12</strain>
    </source>
</reference>
<accession>A0A848BCG4</accession>
<organism evidence="2 3">
    <name type="scientific">Selenomonas bovis</name>
    <dbReference type="NCBI Taxonomy" id="416586"/>
    <lineage>
        <taxon>Bacteria</taxon>
        <taxon>Bacillati</taxon>
        <taxon>Bacillota</taxon>
        <taxon>Negativicutes</taxon>
        <taxon>Selenomonadales</taxon>
        <taxon>Selenomonadaceae</taxon>
        <taxon>Selenomonas</taxon>
    </lineage>
</organism>
<dbReference type="RefSeq" id="WP_170077870.1">
    <property type="nucleotide sequence ID" value="NZ_JABAFA010000039.1"/>
</dbReference>
<dbReference type="Proteomes" id="UP000543804">
    <property type="component" value="Unassembled WGS sequence"/>
</dbReference>
<evidence type="ECO:0000313" key="3">
    <source>
        <dbReference type="Proteomes" id="UP000543804"/>
    </source>
</evidence>
<dbReference type="AlphaFoldDB" id="A0A848BCG4"/>
<feature type="region of interest" description="Disordered" evidence="1">
    <location>
        <begin position="84"/>
        <end position="143"/>
    </location>
</feature>
<feature type="compositionally biased region" description="Pro residues" evidence="1">
    <location>
        <begin position="132"/>
        <end position="143"/>
    </location>
</feature>
<evidence type="ECO:0000256" key="1">
    <source>
        <dbReference type="SAM" id="MobiDB-lite"/>
    </source>
</evidence>
<keyword evidence="3" id="KW-1185">Reference proteome</keyword>
<protein>
    <submittedName>
        <fullName evidence="2">Uncharacterized protein</fullName>
    </submittedName>
</protein>
<evidence type="ECO:0000313" key="2">
    <source>
        <dbReference type="EMBL" id="NMD99585.1"/>
    </source>
</evidence>
<sequence>MDTKLQALRAFLHAHPRPLLLAAACCLLLVLLALLAYETTAGDTPALRRAAAVPQPSASQPSAPQQAPAPVKKILGAEAARAGTPLTNPFSLQHETRQARSQPDAAHARPAAAAPPATAAGPPPRSAAATSPTPPAPPAPAPVPLLLKGIARSADTAAASISDGAQTHLLFVGDTVSGYTVSAIGERSVTLTGTAATLTLRLPDD</sequence>
<dbReference type="EMBL" id="JABAFA010000039">
    <property type="protein sequence ID" value="NMD99585.1"/>
    <property type="molecule type" value="Genomic_DNA"/>
</dbReference>
<proteinExistence type="predicted"/>
<gene>
    <name evidence="2" type="ORF">HF878_08930</name>
</gene>
<name>A0A848BCG4_9FIRM</name>
<comment type="caution">
    <text evidence="2">The sequence shown here is derived from an EMBL/GenBank/DDBJ whole genome shotgun (WGS) entry which is preliminary data.</text>
</comment>